<accession>A0ABV1HRX4</accession>
<evidence type="ECO:0000313" key="1">
    <source>
        <dbReference type="EMBL" id="MEQ2564328.1"/>
    </source>
</evidence>
<evidence type="ECO:0000313" key="2">
    <source>
        <dbReference type="Proteomes" id="UP001437460"/>
    </source>
</evidence>
<dbReference type="RefSeq" id="WP_349230336.1">
    <property type="nucleotide sequence ID" value="NZ_JBBMFJ010000038.1"/>
</dbReference>
<gene>
    <name evidence="1" type="ORF">WMO41_14350</name>
</gene>
<organism evidence="1 2">
    <name type="scientific">Ventrimonas faecis</name>
    <dbReference type="NCBI Taxonomy" id="3133170"/>
    <lineage>
        <taxon>Bacteria</taxon>
        <taxon>Bacillati</taxon>
        <taxon>Bacillota</taxon>
        <taxon>Clostridia</taxon>
        <taxon>Lachnospirales</taxon>
        <taxon>Lachnospiraceae</taxon>
        <taxon>Ventrimonas</taxon>
    </lineage>
</organism>
<comment type="caution">
    <text evidence="1">The sequence shown here is derived from an EMBL/GenBank/DDBJ whole genome shotgun (WGS) entry which is preliminary data.</text>
</comment>
<name>A0ABV1HRX4_9FIRM</name>
<proteinExistence type="predicted"/>
<reference evidence="1 2" key="1">
    <citation type="submission" date="2024-03" db="EMBL/GenBank/DDBJ databases">
        <title>Human intestinal bacterial collection.</title>
        <authorList>
            <person name="Pauvert C."/>
            <person name="Hitch T.C.A."/>
            <person name="Clavel T."/>
        </authorList>
    </citation>
    <scope>NUCLEOTIDE SEQUENCE [LARGE SCALE GENOMIC DNA]</scope>
    <source>
        <strain evidence="1 2">CLA-AP-H27</strain>
    </source>
</reference>
<keyword evidence="2" id="KW-1185">Reference proteome</keyword>
<protein>
    <submittedName>
        <fullName evidence="1">Uncharacterized protein</fullName>
    </submittedName>
</protein>
<dbReference type="EMBL" id="JBBMFJ010000038">
    <property type="protein sequence ID" value="MEQ2564328.1"/>
    <property type="molecule type" value="Genomic_DNA"/>
</dbReference>
<dbReference type="Proteomes" id="UP001437460">
    <property type="component" value="Unassembled WGS sequence"/>
</dbReference>
<sequence>MDVLENLIQTFTAESSRFFSNSTALSIFNETYKAVMVQILEEKKGTGKNPIERVTDFVKESVKEPVSRNEVRAVSSWLLYSGIIGYCDLYNNGDVTDVVSNRRAYFMDNGIANHITGY</sequence>